<comment type="caution">
    <text evidence="3">The sequence shown here is derived from an EMBL/GenBank/DDBJ whole genome shotgun (WGS) entry which is preliminary data.</text>
</comment>
<organism evidence="3">
    <name type="scientific">Psilocybe cubensis</name>
    <name type="common">Psychedelic mushroom</name>
    <name type="synonym">Stropharia cubensis</name>
    <dbReference type="NCBI Taxonomy" id="181762"/>
    <lineage>
        <taxon>Eukaryota</taxon>
        <taxon>Fungi</taxon>
        <taxon>Dikarya</taxon>
        <taxon>Basidiomycota</taxon>
        <taxon>Agaricomycotina</taxon>
        <taxon>Agaricomycetes</taxon>
        <taxon>Agaricomycetidae</taxon>
        <taxon>Agaricales</taxon>
        <taxon>Agaricineae</taxon>
        <taxon>Strophariaceae</taxon>
        <taxon>Psilocybe</taxon>
    </lineage>
</organism>
<feature type="region of interest" description="Disordered" evidence="1">
    <location>
        <begin position="197"/>
        <end position="219"/>
    </location>
</feature>
<feature type="compositionally biased region" description="Basic residues" evidence="1">
    <location>
        <begin position="203"/>
        <end position="219"/>
    </location>
</feature>
<feature type="signal peptide" evidence="2">
    <location>
        <begin position="1"/>
        <end position="20"/>
    </location>
</feature>
<reference evidence="3" key="1">
    <citation type="submission" date="2021-02" db="EMBL/GenBank/DDBJ databases">
        <title>Psilocybe cubensis genome.</title>
        <authorList>
            <person name="Mckernan K.J."/>
            <person name="Crawford S."/>
            <person name="Trippe A."/>
            <person name="Kane L.T."/>
            <person name="Mclaughlin S."/>
        </authorList>
    </citation>
    <scope>NUCLEOTIDE SEQUENCE [LARGE SCALE GENOMIC DNA]</scope>
    <source>
        <strain evidence="3">MGC-MH-2018</strain>
    </source>
</reference>
<dbReference type="EMBL" id="JAFIQS010000009">
    <property type="protein sequence ID" value="KAG5165538.1"/>
    <property type="molecule type" value="Genomic_DNA"/>
</dbReference>
<name>A0A8H7XTQ9_PSICU</name>
<proteinExistence type="predicted"/>
<sequence length="219" mass="23271">MKGTLQTLTALLFLARAALSSPPNLNNPIYIISNAEVPSLSRGGLSPVGQRRANNCLPKLFQNLDIGKIIMCPKNKGSDVCFETLPTTQPTADALGLPIDTSCGADEKTSDNCVQNLVKNFAKTSTQAILIVWDQGEVGTLLEDKLDLNTGPADAIDGVHFDVFTVVHKGVISQVTSQNCTGIDGIAAGTDANSPSAAALAKSKSKSKKKEKRALHRRW</sequence>
<dbReference type="AlphaFoldDB" id="A0A8H7XTQ9"/>
<accession>A0A8H7XTQ9</accession>
<dbReference type="OrthoDB" id="425925at2759"/>
<feature type="chain" id="PRO_5034987217" evidence="2">
    <location>
        <begin position="21"/>
        <end position="219"/>
    </location>
</feature>
<evidence type="ECO:0000256" key="1">
    <source>
        <dbReference type="SAM" id="MobiDB-lite"/>
    </source>
</evidence>
<evidence type="ECO:0000313" key="3">
    <source>
        <dbReference type="EMBL" id="KAG5165538.1"/>
    </source>
</evidence>
<gene>
    <name evidence="3" type="ORF">JR316_009118</name>
</gene>
<protein>
    <submittedName>
        <fullName evidence="3">Uncharacterized protein</fullName>
    </submittedName>
</protein>
<evidence type="ECO:0000256" key="2">
    <source>
        <dbReference type="SAM" id="SignalP"/>
    </source>
</evidence>
<keyword evidence="2" id="KW-0732">Signal</keyword>